<feature type="transmembrane region" description="Helical" evidence="8">
    <location>
        <begin position="21"/>
        <end position="43"/>
    </location>
</feature>
<dbReference type="AlphaFoldDB" id="A0A1D3TRD4"/>
<dbReference type="OrthoDB" id="2360475at2"/>
<dbReference type="Proteomes" id="UP000199315">
    <property type="component" value="Unassembled WGS sequence"/>
</dbReference>
<evidence type="ECO:0000256" key="2">
    <source>
        <dbReference type="ARBA" id="ARBA00006683"/>
    </source>
</evidence>
<evidence type="ECO:0000313" key="11">
    <source>
        <dbReference type="Proteomes" id="UP000199315"/>
    </source>
</evidence>
<dbReference type="RefSeq" id="WP_091231329.1">
    <property type="nucleotide sequence ID" value="NZ_FMKA01000004.1"/>
</dbReference>
<keyword evidence="3" id="KW-1003">Cell membrane</keyword>
<evidence type="ECO:0000256" key="5">
    <source>
        <dbReference type="ARBA" id="ARBA00022989"/>
    </source>
</evidence>
<evidence type="ECO:0000256" key="3">
    <source>
        <dbReference type="ARBA" id="ARBA00022475"/>
    </source>
</evidence>
<accession>A0A1D3TRD4</accession>
<evidence type="ECO:0000313" key="10">
    <source>
        <dbReference type="EMBL" id="SCP96279.1"/>
    </source>
</evidence>
<name>A0A1D3TRD4_9FIRM</name>
<keyword evidence="11" id="KW-1185">Reference proteome</keyword>
<feature type="domain" description="Polysaccharide chain length determinant N-terminal" evidence="9">
    <location>
        <begin position="13"/>
        <end position="101"/>
    </location>
</feature>
<evidence type="ECO:0000256" key="8">
    <source>
        <dbReference type="SAM" id="Phobius"/>
    </source>
</evidence>
<evidence type="ECO:0000256" key="7">
    <source>
        <dbReference type="SAM" id="MobiDB-lite"/>
    </source>
</evidence>
<keyword evidence="5 8" id="KW-1133">Transmembrane helix</keyword>
<dbReference type="InterPro" id="IPR003856">
    <property type="entry name" value="LPS_length_determ_N"/>
</dbReference>
<feature type="region of interest" description="Disordered" evidence="7">
    <location>
        <begin position="259"/>
        <end position="280"/>
    </location>
</feature>
<dbReference type="GO" id="GO:0005886">
    <property type="term" value="C:plasma membrane"/>
    <property type="evidence" value="ECO:0007669"/>
    <property type="project" value="UniProtKB-SubCell"/>
</dbReference>
<keyword evidence="6 8" id="KW-0472">Membrane</keyword>
<evidence type="ECO:0000256" key="1">
    <source>
        <dbReference type="ARBA" id="ARBA00004651"/>
    </source>
</evidence>
<keyword evidence="4 8" id="KW-0812">Transmembrane</keyword>
<dbReference type="STRING" id="1619234.SAMN05421730_100460"/>
<feature type="transmembrane region" description="Helical" evidence="8">
    <location>
        <begin position="178"/>
        <end position="203"/>
    </location>
</feature>
<dbReference type="GO" id="GO:0004713">
    <property type="term" value="F:protein tyrosine kinase activity"/>
    <property type="evidence" value="ECO:0007669"/>
    <property type="project" value="TreeGrafter"/>
</dbReference>
<reference evidence="10 11" key="1">
    <citation type="submission" date="2016-09" db="EMBL/GenBank/DDBJ databases">
        <authorList>
            <person name="Capua I."/>
            <person name="De Benedictis P."/>
            <person name="Joannis T."/>
            <person name="Lombin L.H."/>
            <person name="Cattoli G."/>
        </authorList>
    </citation>
    <scope>NUCLEOTIDE SEQUENCE [LARGE SCALE GENOMIC DNA]</scope>
    <source>
        <strain evidence="10 11">GluBS11</strain>
    </source>
</reference>
<comment type="similarity">
    <text evidence="2">Belongs to the CpsC/CapA family.</text>
</comment>
<organism evidence="10 11">
    <name type="scientific">Anaerobium acetethylicum</name>
    <dbReference type="NCBI Taxonomy" id="1619234"/>
    <lineage>
        <taxon>Bacteria</taxon>
        <taxon>Bacillati</taxon>
        <taxon>Bacillota</taxon>
        <taxon>Clostridia</taxon>
        <taxon>Lachnospirales</taxon>
        <taxon>Lachnospiraceae</taxon>
        <taxon>Anaerobium</taxon>
    </lineage>
</organism>
<dbReference type="EMBL" id="FMKA01000004">
    <property type="protein sequence ID" value="SCP96279.1"/>
    <property type="molecule type" value="Genomic_DNA"/>
</dbReference>
<sequence>MEREKKKKTEDNYDLKQLFFILFEKFWIIMLAAVGMALFMYIFTKVMIDPVYESSTKIYVLNREDTATTTFSDLQTSAQLTKDYQVMVQSRPVIEKVIHKLGLSYGVEEVLQMVSVSELPDTRILQITVRNKDPEMAKSIADALADVSAARIAAIMDIEKVKTVEEGNFPIYAVSPNVLMNVAIGGMAGIVLSCFVILLVYMFDDSIKNENDIEEYLNLSILGLIPIAEEEEKHDRKTKKIKDKYSKEKYTRVKDARYEKGQDGYAEREDRYRPEDGLSK</sequence>
<dbReference type="PANTHER" id="PTHR32309">
    <property type="entry name" value="TYROSINE-PROTEIN KINASE"/>
    <property type="match status" value="1"/>
</dbReference>
<evidence type="ECO:0000256" key="4">
    <source>
        <dbReference type="ARBA" id="ARBA00022692"/>
    </source>
</evidence>
<proteinExistence type="inferred from homology"/>
<dbReference type="PANTHER" id="PTHR32309:SF13">
    <property type="entry name" value="FERRIC ENTEROBACTIN TRANSPORT PROTEIN FEPE"/>
    <property type="match status" value="1"/>
</dbReference>
<dbReference type="InterPro" id="IPR050445">
    <property type="entry name" value="Bact_polysacc_biosynth/exp"/>
</dbReference>
<dbReference type="Pfam" id="PF02706">
    <property type="entry name" value="Wzz"/>
    <property type="match status" value="1"/>
</dbReference>
<evidence type="ECO:0000259" key="9">
    <source>
        <dbReference type="Pfam" id="PF02706"/>
    </source>
</evidence>
<gene>
    <name evidence="10" type="ORF">SAMN05421730_100460</name>
</gene>
<evidence type="ECO:0000256" key="6">
    <source>
        <dbReference type="ARBA" id="ARBA00023136"/>
    </source>
</evidence>
<comment type="subcellular location">
    <subcellularLocation>
        <location evidence="1">Cell membrane</location>
        <topology evidence="1">Multi-pass membrane protein</topology>
    </subcellularLocation>
</comment>
<protein>
    <submittedName>
        <fullName evidence="10">Capsular polysaccharide biosynthesis protein</fullName>
    </submittedName>
</protein>